<dbReference type="Proteomes" id="UP001163731">
    <property type="component" value="Unassembled WGS sequence"/>
</dbReference>
<organism evidence="1 2">
    <name type="scientific">Chryseobacterium kimseyorum</name>
    <dbReference type="NCBI Taxonomy" id="2984028"/>
    <lineage>
        <taxon>Bacteria</taxon>
        <taxon>Pseudomonadati</taxon>
        <taxon>Bacteroidota</taxon>
        <taxon>Flavobacteriia</taxon>
        <taxon>Flavobacteriales</taxon>
        <taxon>Weeksellaceae</taxon>
        <taxon>Chryseobacterium group</taxon>
        <taxon>Chryseobacterium</taxon>
    </lineage>
</organism>
<accession>A0ABT3HYN8</accession>
<dbReference type="EMBL" id="JAPDHW010000006">
    <property type="protein sequence ID" value="MCW3168917.1"/>
    <property type="molecule type" value="Genomic_DNA"/>
</dbReference>
<gene>
    <name evidence="1" type="ORF">OMO38_10325</name>
</gene>
<keyword evidence="2" id="KW-1185">Reference proteome</keyword>
<protein>
    <submittedName>
        <fullName evidence="1">Oxidase</fullName>
    </submittedName>
</protein>
<evidence type="ECO:0000313" key="2">
    <source>
        <dbReference type="Proteomes" id="UP001163731"/>
    </source>
</evidence>
<name>A0ABT3HYN8_9FLAO</name>
<comment type="caution">
    <text evidence="1">The sequence shown here is derived from an EMBL/GenBank/DDBJ whole genome shotgun (WGS) entry which is preliminary data.</text>
</comment>
<dbReference type="RefSeq" id="WP_264750099.1">
    <property type="nucleotide sequence ID" value="NZ_JAPDHW010000006.1"/>
</dbReference>
<proteinExistence type="predicted"/>
<sequence length="94" mass="10405">MIDILFTDDLVISNGDFAIGNSDNQHVKHILIASKGEYKSAPEVGVGIENMLNTEEPNEFLIDAKRNLQYDGMKVSNIAFTEDGTINVDAKYIN</sequence>
<reference evidence="1" key="1">
    <citation type="submission" date="2022-10" db="EMBL/GenBank/DDBJ databases">
        <title>Chryseobacterium babae sp. nov. isolated from the gut of the beetle Oryctes rhinoceros, and Chryseobacterium kimseyorum sp. nov., isolated from a stick insect rearing cage.</title>
        <authorList>
            <person name="Shelomi M."/>
            <person name="Han C.-J."/>
            <person name="Chen W.-M."/>
            <person name="Chen H.-K."/>
            <person name="Liaw S.-J."/>
            <person name="Muhle E."/>
            <person name="Clermont D."/>
        </authorList>
    </citation>
    <scope>NUCLEOTIDE SEQUENCE</scope>
    <source>
        <strain evidence="1">09-1422</strain>
    </source>
</reference>
<evidence type="ECO:0000313" key="1">
    <source>
        <dbReference type="EMBL" id="MCW3168917.1"/>
    </source>
</evidence>